<dbReference type="AlphaFoldDB" id="A0A0F8Z266"/>
<proteinExistence type="predicted"/>
<dbReference type="InterPro" id="IPR052201">
    <property type="entry name" value="LRR-containing_regulator"/>
</dbReference>
<feature type="non-terminal residue" evidence="2">
    <location>
        <position position="1"/>
    </location>
</feature>
<evidence type="ECO:0000313" key="2">
    <source>
        <dbReference type="EMBL" id="KKK87743.1"/>
    </source>
</evidence>
<dbReference type="SMART" id="SM00248">
    <property type="entry name" value="ANK"/>
    <property type="match status" value="2"/>
</dbReference>
<evidence type="ECO:0000256" key="1">
    <source>
        <dbReference type="ARBA" id="ARBA00022737"/>
    </source>
</evidence>
<dbReference type="PANTHER" id="PTHR24111:SF0">
    <property type="entry name" value="LEUCINE-RICH REPEAT-CONTAINING PROTEIN"/>
    <property type="match status" value="1"/>
</dbReference>
<dbReference type="PROSITE" id="PS50088">
    <property type="entry name" value="ANK_REPEAT"/>
    <property type="match status" value="1"/>
</dbReference>
<protein>
    <submittedName>
        <fullName evidence="2">Uncharacterized protein</fullName>
    </submittedName>
</protein>
<dbReference type="InterPro" id="IPR001611">
    <property type="entry name" value="Leu-rich_rpt"/>
</dbReference>
<dbReference type="Pfam" id="PF12796">
    <property type="entry name" value="Ank_2"/>
    <property type="match status" value="1"/>
</dbReference>
<dbReference type="SUPFAM" id="SSF52047">
    <property type="entry name" value="RNI-like"/>
    <property type="match status" value="1"/>
</dbReference>
<dbReference type="Gene3D" id="1.25.40.20">
    <property type="entry name" value="Ankyrin repeat-containing domain"/>
    <property type="match status" value="1"/>
</dbReference>
<dbReference type="SMART" id="SM00368">
    <property type="entry name" value="LRR_RI"/>
    <property type="match status" value="3"/>
</dbReference>
<dbReference type="EMBL" id="LAZR01050266">
    <property type="protein sequence ID" value="KKK87743.1"/>
    <property type="molecule type" value="Genomic_DNA"/>
</dbReference>
<name>A0A0F8Z266_9ZZZZ</name>
<dbReference type="Gene3D" id="3.80.10.10">
    <property type="entry name" value="Ribonuclease Inhibitor"/>
    <property type="match status" value="1"/>
</dbReference>
<keyword evidence="1" id="KW-0677">Repeat</keyword>
<reference evidence="2" key="1">
    <citation type="journal article" date="2015" name="Nature">
        <title>Complex archaea that bridge the gap between prokaryotes and eukaryotes.</title>
        <authorList>
            <person name="Spang A."/>
            <person name="Saw J.H."/>
            <person name="Jorgensen S.L."/>
            <person name="Zaremba-Niedzwiedzka K."/>
            <person name="Martijn J."/>
            <person name="Lind A.E."/>
            <person name="van Eijk R."/>
            <person name="Schleper C."/>
            <person name="Guy L."/>
            <person name="Ettema T.J."/>
        </authorList>
    </citation>
    <scope>NUCLEOTIDE SEQUENCE</scope>
</reference>
<organism evidence="2">
    <name type="scientific">marine sediment metagenome</name>
    <dbReference type="NCBI Taxonomy" id="412755"/>
    <lineage>
        <taxon>unclassified sequences</taxon>
        <taxon>metagenomes</taxon>
        <taxon>ecological metagenomes</taxon>
    </lineage>
</organism>
<gene>
    <name evidence="2" type="ORF">LCGC14_2750180</name>
</gene>
<dbReference type="PROSITE" id="PS50297">
    <property type="entry name" value="ANK_REP_REGION"/>
    <property type="match status" value="1"/>
</dbReference>
<dbReference type="InterPro" id="IPR036770">
    <property type="entry name" value="Ankyrin_rpt-contain_sf"/>
</dbReference>
<dbReference type="PANTHER" id="PTHR24111">
    <property type="entry name" value="LEUCINE-RICH REPEAT-CONTAINING PROTEIN 34"/>
    <property type="match status" value="1"/>
</dbReference>
<dbReference type="Pfam" id="PF13516">
    <property type="entry name" value="LRR_6"/>
    <property type="match status" value="3"/>
</dbReference>
<sequence length="266" mass="29403">VNKTVTHIYLRDNNIGYKGAEAIAAALKVNKTVTQIDLRLNNIGDKGAEAIAAALKVNKTVTQISLRGNNIGDKEAEAIAAALKVNEKFQNDAFACAREGNSVQLHQLLEERVSLNGTDEKGNTLLHVAAKARQLQIVQLLLKSGASKALFNNKGETLLDIARKKGCGEIVSLLISEISELPGEIKCLVNVVDHLLFEYCNQTDADRKDIEEIRTYLQSTVTYYKTNPESQDFGETVERLKRYQRTLEDLITPREVLQFSVESSSS</sequence>
<dbReference type="SUPFAM" id="SSF48403">
    <property type="entry name" value="Ankyrin repeat"/>
    <property type="match status" value="1"/>
</dbReference>
<dbReference type="InterPro" id="IPR032675">
    <property type="entry name" value="LRR_dom_sf"/>
</dbReference>
<dbReference type="InterPro" id="IPR002110">
    <property type="entry name" value="Ankyrin_rpt"/>
</dbReference>
<accession>A0A0F8Z266</accession>
<comment type="caution">
    <text evidence="2">The sequence shown here is derived from an EMBL/GenBank/DDBJ whole genome shotgun (WGS) entry which is preliminary data.</text>
</comment>